<gene>
    <name evidence="2" type="ORF">HYY65_02860</name>
</gene>
<organism evidence="2 3">
    <name type="scientific">Tectimicrobiota bacterium</name>
    <dbReference type="NCBI Taxonomy" id="2528274"/>
    <lineage>
        <taxon>Bacteria</taxon>
        <taxon>Pseudomonadati</taxon>
        <taxon>Nitrospinota/Tectimicrobiota group</taxon>
        <taxon>Candidatus Tectimicrobiota</taxon>
    </lineage>
</organism>
<protein>
    <submittedName>
        <fullName evidence="2">Uncharacterized protein</fullName>
    </submittedName>
</protein>
<evidence type="ECO:0000256" key="1">
    <source>
        <dbReference type="SAM" id="MobiDB-lite"/>
    </source>
</evidence>
<evidence type="ECO:0000313" key="2">
    <source>
        <dbReference type="EMBL" id="MBI3014010.1"/>
    </source>
</evidence>
<feature type="region of interest" description="Disordered" evidence="1">
    <location>
        <begin position="45"/>
        <end position="98"/>
    </location>
</feature>
<sequence>MKSAVKFLRMLGVECKRKPGGLLVYSKEELGKAFLRFLASSRKLRETPKSSTAKVKGSTGRKLTVRSKSMPTKRKVPAKTAAKGVKRPRTETAYPEHPAVLGQKPSAVQAESHVPLSPPSPALQLRHPLIKIRRIVQ</sequence>
<comment type="caution">
    <text evidence="2">The sequence shown here is derived from an EMBL/GenBank/DDBJ whole genome shotgun (WGS) entry which is preliminary data.</text>
</comment>
<dbReference type="Proteomes" id="UP000741360">
    <property type="component" value="Unassembled WGS sequence"/>
</dbReference>
<dbReference type="AlphaFoldDB" id="A0A932GNB1"/>
<evidence type="ECO:0000313" key="3">
    <source>
        <dbReference type="Proteomes" id="UP000741360"/>
    </source>
</evidence>
<dbReference type="EMBL" id="JACPSX010000047">
    <property type="protein sequence ID" value="MBI3014010.1"/>
    <property type="molecule type" value="Genomic_DNA"/>
</dbReference>
<proteinExistence type="predicted"/>
<accession>A0A932GNB1</accession>
<name>A0A932GNB1_UNCTE</name>
<reference evidence="2" key="1">
    <citation type="submission" date="2020-07" db="EMBL/GenBank/DDBJ databases">
        <title>Huge and variable diversity of episymbiotic CPR bacteria and DPANN archaea in groundwater ecosystems.</title>
        <authorList>
            <person name="He C.Y."/>
            <person name="Keren R."/>
            <person name="Whittaker M."/>
            <person name="Farag I.F."/>
            <person name="Doudna J."/>
            <person name="Cate J.H.D."/>
            <person name="Banfield J.F."/>
        </authorList>
    </citation>
    <scope>NUCLEOTIDE SEQUENCE</scope>
    <source>
        <strain evidence="2">NC_groundwater_717_Ag_S-0.2um_59_8</strain>
    </source>
</reference>